<dbReference type="FunCoup" id="A0A1Y1Y2J2">
    <property type="interactions" value="557"/>
</dbReference>
<dbReference type="GO" id="GO:0006780">
    <property type="term" value="P:uroporphyrinogen III biosynthetic process"/>
    <property type="evidence" value="ECO:0007669"/>
    <property type="project" value="InterPro"/>
</dbReference>
<dbReference type="SUPFAM" id="SSF69618">
    <property type="entry name" value="HemD-like"/>
    <property type="match status" value="1"/>
</dbReference>
<dbReference type="GO" id="GO:0005829">
    <property type="term" value="C:cytosol"/>
    <property type="evidence" value="ECO:0007669"/>
    <property type="project" value="TreeGrafter"/>
</dbReference>
<evidence type="ECO:0000313" key="3">
    <source>
        <dbReference type="Proteomes" id="UP000193498"/>
    </source>
</evidence>
<dbReference type="PANTHER" id="PTHR12390">
    <property type="entry name" value="UROPORPHYRINOGEN III SYNTHASE"/>
    <property type="match status" value="1"/>
</dbReference>
<dbReference type="Proteomes" id="UP000193498">
    <property type="component" value="Unassembled WGS sequence"/>
</dbReference>
<accession>A0A1Y1Y2J2</accession>
<reference evidence="2 3" key="1">
    <citation type="submission" date="2016-07" db="EMBL/GenBank/DDBJ databases">
        <title>Pervasive Adenine N6-methylation of Active Genes in Fungi.</title>
        <authorList>
            <consortium name="DOE Joint Genome Institute"/>
            <person name="Mondo S.J."/>
            <person name="Dannebaum R.O."/>
            <person name="Kuo R.C."/>
            <person name="Labutti K."/>
            <person name="Haridas S."/>
            <person name="Kuo A."/>
            <person name="Salamov A."/>
            <person name="Ahrendt S.R."/>
            <person name="Lipzen A."/>
            <person name="Sullivan W."/>
            <person name="Andreopoulos W.B."/>
            <person name="Clum A."/>
            <person name="Lindquist E."/>
            <person name="Daum C."/>
            <person name="Ramamoorthy G.K."/>
            <person name="Gryganskyi A."/>
            <person name="Culley D."/>
            <person name="Magnuson J.K."/>
            <person name="James T.Y."/>
            <person name="O'Malley M.A."/>
            <person name="Stajich J.E."/>
            <person name="Spatafora J.W."/>
            <person name="Visel A."/>
            <person name="Grigoriev I.V."/>
        </authorList>
    </citation>
    <scope>NUCLEOTIDE SEQUENCE [LARGE SCALE GENOMIC DNA]</scope>
    <source>
        <strain evidence="2 3">CBS 931.73</strain>
    </source>
</reference>
<feature type="domain" description="Tetrapyrrole biosynthesis uroporphyrinogen III synthase" evidence="1">
    <location>
        <begin position="16"/>
        <end position="256"/>
    </location>
</feature>
<sequence>MSILLLREKAPLDLYEKSLLSHDYHPLFLPVITHTPVNLDSLTKLLEQTPQDRFWGILATSQRAVETLRLAFNECFEKKGAVDKRAEWLALPFITVGRATAKHARKLGFECFGEETGVATELSRYIIESFIPNYREVKAKIPEKSLLFLSGDKRREVLPTRLGEANIPIHELTVYRTEASSGIALELDNLLSNHPRIDWVVFFSPSGVDMTLEAMQHCGLLSNTRIAAIGPTTRDHLHKLGFPVHLTASKPEPEILAQQVKEYDTQHPLSERD</sequence>
<organism evidence="2 3">
    <name type="scientific">Basidiobolus meristosporus CBS 931.73</name>
    <dbReference type="NCBI Taxonomy" id="1314790"/>
    <lineage>
        <taxon>Eukaryota</taxon>
        <taxon>Fungi</taxon>
        <taxon>Fungi incertae sedis</taxon>
        <taxon>Zoopagomycota</taxon>
        <taxon>Entomophthoromycotina</taxon>
        <taxon>Basidiobolomycetes</taxon>
        <taxon>Basidiobolales</taxon>
        <taxon>Basidiobolaceae</taxon>
        <taxon>Basidiobolus</taxon>
    </lineage>
</organism>
<evidence type="ECO:0000259" key="1">
    <source>
        <dbReference type="Pfam" id="PF02602"/>
    </source>
</evidence>
<dbReference type="PANTHER" id="PTHR12390:SF0">
    <property type="entry name" value="UROPORPHYRINOGEN-III SYNTHASE"/>
    <property type="match status" value="1"/>
</dbReference>
<dbReference type="Pfam" id="PF02602">
    <property type="entry name" value="HEM4"/>
    <property type="match status" value="1"/>
</dbReference>
<dbReference type="EMBL" id="MCFE01000287">
    <property type="protein sequence ID" value="ORX92231.1"/>
    <property type="molecule type" value="Genomic_DNA"/>
</dbReference>
<proteinExistence type="predicted"/>
<dbReference type="AlphaFoldDB" id="A0A1Y1Y2J2"/>
<evidence type="ECO:0000313" key="2">
    <source>
        <dbReference type="EMBL" id="ORX92231.1"/>
    </source>
</evidence>
<dbReference type="GO" id="GO:0006782">
    <property type="term" value="P:protoporphyrinogen IX biosynthetic process"/>
    <property type="evidence" value="ECO:0007669"/>
    <property type="project" value="UniProtKB-UniPathway"/>
</dbReference>
<dbReference type="STRING" id="1314790.A0A1Y1Y2J2"/>
<dbReference type="InterPro" id="IPR003754">
    <property type="entry name" value="4pyrrol_synth_uPrphyn_synth"/>
</dbReference>
<dbReference type="CDD" id="cd06578">
    <property type="entry name" value="HemD"/>
    <property type="match status" value="1"/>
</dbReference>
<keyword evidence="3" id="KW-1185">Reference proteome</keyword>
<dbReference type="OrthoDB" id="5595751at2759"/>
<dbReference type="Gene3D" id="3.40.50.10090">
    <property type="match status" value="2"/>
</dbReference>
<dbReference type="InterPro" id="IPR039793">
    <property type="entry name" value="UROS/Hem4"/>
</dbReference>
<comment type="caution">
    <text evidence="2">The sequence shown here is derived from an EMBL/GenBank/DDBJ whole genome shotgun (WGS) entry which is preliminary data.</text>
</comment>
<dbReference type="InterPro" id="IPR036108">
    <property type="entry name" value="4pyrrol_syn_uPrphyn_synt_sf"/>
</dbReference>
<dbReference type="UniPathway" id="UPA00251">
    <property type="reaction ID" value="UER00320"/>
</dbReference>
<name>A0A1Y1Y2J2_9FUNG</name>
<gene>
    <name evidence="2" type="ORF">K493DRAFT_286016</name>
</gene>
<dbReference type="InParanoid" id="A0A1Y1Y2J2"/>
<dbReference type="GO" id="GO:0004852">
    <property type="term" value="F:uroporphyrinogen-III synthase activity"/>
    <property type="evidence" value="ECO:0007669"/>
    <property type="project" value="InterPro"/>
</dbReference>
<protein>
    <submittedName>
        <fullName evidence="2">Tetrapyrrole biosynthesis, uroporphyrinogen III synthase</fullName>
    </submittedName>
</protein>